<dbReference type="EMBL" id="LXWW01000511">
    <property type="protein sequence ID" value="OAO12778.1"/>
    <property type="molecule type" value="Genomic_DNA"/>
</dbReference>
<evidence type="ECO:0000256" key="1">
    <source>
        <dbReference type="ARBA" id="ARBA00022741"/>
    </source>
</evidence>
<dbReference type="PRINTS" id="PR00449">
    <property type="entry name" value="RASTRNSFRMNG"/>
</dbReference>
<proteinExistence type="predicted"/>
<dbReference type="Proteomes" id="UP000078348">
    <property type="component" value="Unassembled WGS sequence"/>
</dbReference>
<keyword evidence="5" id="KW-1185">Reference proteome</keyword>
<dbReference type="InterPro" id="IPR005225">
    <property type="entry name" value="Small_GTP-bd"/>
</dbReference>
<dbReference type="PROSITE" id="PS51419">
    <property type="entry name" value="RAB"/>
    <property type="match status" value="1"/>
</dbReference>
<dbReference type="AlphaFoldDB" id="A0A196S6V7"/>
<dbReference type="InterPro" id="IPR001806">
    <property type="entry name" value="Small_GTPase"/>
</dbReference>
<dbReference type="SMART" id="SM00175">
    <property type="entry name" value="RAB"/>
    <property type="match status" value="1"/>
</dbReference>
<dbReference type="NCBIfam" id="TIGR00231">
    <property type="entry name" value="small_GTP"/>
    <property type="match status" value="1"/>
</dbReference>
<comment type="caution">
    <text evidence="4">The sequence shown here is derived from an EMBL/GenBank/DDBJ whole genome shotgun (WGS) entry which is preliminary data.</text>
</comment>
<dbReference type="GO" id="GO:0005525">
    <property type="term" value="F:GTP binding"/>
    <property type="evidence" value="ECO:0007669"/>
    <property type="project" value="UniProtKB-KW"/>
</dbReference>
<evidence type="ECO:0000313" key="5">
    <source>
        <dbReference type="Proteomes" id="UP000078348"/>
    </source>
</evidence>
<sequence length="332" mass="37467">MDIDELGIPDELELLNLGDLEKELAKNSGRSIETDSSTSSSESSSTDEEEVPMLTEEEIMQARNSRYGRRRSQSIDYGSQGRGSLEYEQTPEQALYSHSVQLLRTIPRFQYEAPSWVPNLEVVQDTQAEMNAEEMSDYQNDTLPIEIDGRRYTAFTEYRIAILGNVGVGKTSLIRTYFKKPENTMVLATNGVEYTEEDEARDGVCVRVIFCDFSGQERLRPVLKEYLKRIDAAVLVTDVTQPDSLEALSSFYLPELAALHSSELVVHAVLNKTDLEGTLTRSDVMKVVKPFVPDAEVFLTNKNNRNSVRSVFRGMLGTVQNEIERGCFSCKR</sequence>
<organism evidence="4 5">
    <name type="scientific">Blastocystis sp. subtype 1 (strain ATCC 50177 / NandII)</name>
    <dbReference type="NCBI Taxonomy" id="478820"/>
    <lineage>
        <taxon>Eukaryota</taxon>
        <taxon>Sar</taxon>
        <taxon>Stramenopiles</taxon>
        <taxon>Bigyra</taxon>
        <taxon>Opalozoa</taxon>
        <taxon>Opalinata</taxon>
        <taxon>Blastocystidae</taxon>
        <taxon>Blastocystis</taxon>
    </lineage>
</organism>
<dbReference type="OrthoDB" id="10020961at2759"/>
<protein>
    <submittedName>
        <fullName evidence="4">RabX4</fullName>
    </submittedName>
</protein>
<evidence type="ECO:0000313" key="4">
    <source>
        <dbReference type="EMBL" id="OAO12778.1"/>
    </source>
</evidence>
<dbReference type="SMART" id="SM00173">
    <property type="entry name" value="RAS"/>
    <property type="match status" value="1"/>
</dbReference>
<dbReference type="SUPFAM" id="SSF52540">
    <property type="entry name" value="P-loop containing nucleoside triphosphate hydrolases"/>
    <property type="match status" value="1"/>
</dbReference>
<evidence type="ECO:0000256" key="3">
    <source>
        <dbReference type="SAM" id="MobiDB-lite"/>
    </source>
</evidence>
<feature type="compositionally biased region" description="Low complexity" evidence="3">
    <location>
        <begin position="34"/>
        <end position="44"/>
    </location>
</feature>
<keyword evidence="1" id="KW-0547">Nucleotide-binding</keyword>
<feature type="compositionally biased region" description="Acidic residues" evidence="3">
    <location>
        <begin position="45"/>
        <end position="59"/>
    </location>
</feature>
<accession>A0A196S6V7</accession>
<dbReference type="STRING" id="478820.A0A196S6V7"/>
<reference evidence="4 5" key="1">
    <citation type="submission" date="2016-05" db="EMBL/GenBank/DDBJ databases">
        <title>Nuclear genome of Blastocystis sp. subtype 1 NandII.</title>
        <authorList>
            <person name="Gentekaki E."/>
            <person name="Curtis B."/>
            <person name="Stairs C."/>
            <person name="Eme L."/>
            <person name="Herman E."/>
            <person name="Klimes V."/>
            <person name="Arias M.C."/>
            <person name="Elias M."/>
            <person name="Hilliou F."/>
            <person name="Klute M."/>
            <person name="Malik S.-B."/>
            <person name="Pightling A."/>
            <person name="Rachubinski R."/>
            <person name="Salas D."/>
            <person name="Schlacht A."/>
            <person name="Suga H."/>
            <person name="Archibald J."/>
            <person name="Ball S.G."/>
            <person name="Clark G."/>
            <person name="Dacks J."/>
            <person name="Van Der Giezen M."/>
            <person name="Tsaousis A."/>
            <person name="Roger A."/>
        </authorList>
    </citation>
    <scope>NUCLEOTIDE SEQUENCE [LARGE SCALE GENOMIC DNA]</scope>
    <source>
        <strain evidence="5">ATCC 50177 / NandII</strain>
    </source>
</reference>
<gene>
    <name evidence="4" type="ORF">AV274_5503</name>
</gene>
<dbReference type="Gene3D" id="3.40.50.300">
    <property type="entry name" value="P-loop containing nucleotide triphosphate hydrolases"/>
    <property type="match status" value="1"/>
</dbReference>
<dbReference type="GO" id="GO:0003924">
    <property type="term" value="F:GTPase activity"/>
    <property type="evidence" value="ECO:0007669"/>
    <property type="project" value="InterPro"/>
</dbReference>
<dbReference type="PANTHER" id="PTHR24073">
    <property type="entry name" value="DRAB5-RELATED"/>
    <property type="match status" value="1"/>
</dbReference>
<evidence type="ECO:0000256" key="2">
    <source>
        <dbReference type="ARBA" id="ARBA00023134"/>
    </source>
</evidence>
<feature type="region of interest" description="Disordered" evidence="3">
    <location>
        <begin position="26"/>
        <end position="85"/>
    </location>
</feature>
<name>A0A196S6V7_BLAHN</name>
<keyword evidence="2" id="KW-0342">GTP-binding</keyword>
<dbReference type="InterPro" id="IPR027417">
    <property type="entry name" value="P-loop_NTPase"/>
</dbReference>
<dbReference type="Pfam" id="PF00071">
    <property type="entry name" value="Ras"/>
    <property type="match status" value="1"/>
</dbReference>